<name>A0ABT0DA03_9HYPH</name>
<sequence length="300" mass="33331">MSEKPVVLKSEHLTAEIAPLGAELQRLTDADGRDLLWDGGAAWWTGRAPLLFPIVGRLPDDALVHDGVSYPMKQHGFARRRAFTLLSATASRAIYRLTEDEETLKQYPFPFGLYISYTLLDATLAIEARVHNPGTARLPVSFGFHPAFRWPLPYGGTPEEHTIRFEKPEVAPIHRPVDGLLSRYTEPSPAMGGGITLDDPALFERDALIFDQIRSHHVRYGVPGQPGLEIAFAGMPQFALWSKPGAPFICLEPWFGYATPEGDTRPFAEKPGLIQVQPGNEVRFAMQVRWLPDVGRDIGP</sequence>
<dbReference type="InterPro" id="IPR008183">
    <property type="entry name" value="Aldose_1/G6P_1-epimerase"/>
</dbReference>
<dbReference type="EMBL" id="JALKCH010000004">
    <property type="protein sequence ID" value="MCK0196784.1"/>
    <property type="molecule type" value="Genomic_DNA"/>
</dbReference>
<dbReference type="SUPFAM" id="SSF74650">
    <property type="entry name" value="Galactose mutarotase-like"/>
    <property type="match status" value="1"/>
</dbReference>
<evidence type="ECO:0000313" key="2">
    <source>
        <dbReference type="Proteomes" id="UP001203284"/>
    </source>
</evidence>
<dbReference type="RefSeq" id="WP_247028191.1">
    <property type="nucleotide sequence ID" value="NZ_JALKCH010000004.1"/>
</dbReference>
<evidence type="ECO:0000313" key="1">
    <source>
        <dbReference type="EMBL" id="MCK0196784.1"/>
    </source>
</evidence>
<dbReference type="CDD" id="cd09024">
    <property type="entry name" value="Aldose_epim_lacX"/>
    <property type="match status" value="1"/>
</dbReference>
<proteinExistence type="predicted"/>
<keyword evidence="2" id="KW-1185">Reference proteome</keyword>
<comment type="caution">
    <text evidence="1">The sequence shown here is derived from an EMBL/GenBank/DDBJ whole genome shotgun (WGS) entry which is preliminary data.</text>
</comment>
<dbReference type="InterPro" id="IPR014718">
    <property type="entry name" value="GH-type_carb-bd"/>
</dbReference>
<reference evidence="1 2" key="1">
    <citation type="submission" date="2022-04" db="EMBL/GenBank/DDBJ databases">
        <authorList>
            <person name="Grouzdev D.S."/>
            <person name="Pantiukh K.S."/>
            <person name="Krutkina M.S."/>
        </authorList>
    </citation>
    <scope>NUCLEOTIDE SEQUENCE [LARGE SCALE GENOMIC DNA]</scope>
    <source>
        <strain evidence="1 2">6x-1</strain>
    </source>
</reference>
<dbReference type="PANTHER" id="PTHR11122">
    <property type="entry name" value="APOSPORY-ASSOCIATED PROTEIN C-RELATED"/>
    <property type="match status" value="1"/>
</dbReference>
<dbReference type="PANTHER" id="PTHR11122:SF13">
    <property type="entry name" value="GLUCOSE-6-PHOSPHATE 1-EPIMERASE"/>
    <property type="match status" value="1"/>
</dbReference>
<dbReference type="InterPro" id="IPR037481">
    <property type="entry name" value="LacX"/>
</dbReference>
<dbReference type="Pfam" id="PF01263">
    <property type="entry name" value="Aldose_epim"/>
    <property type="match status" value="1"/>
</dbReference>
<gene>
    <name evidence="1" type="ORF">MWN34_07635</name>
</gene>
<accession>A0ABT0DA03</accession>
<organism evidence="1 2">
    <name type="scientific">Ancylobacter crimeensis</name>
    <dbReference type="NCBI Taxonomy" id="2579147"/>
    <lineage>
        <taxon>Bacteria</taxon>
        <taxon>Pseudomonadati</taxon>
        <taxon>Pseudomonadota</taxon>
        <taxon>Alphaproteobacteria</taxon>
        <taxon>Hyphomicrobiales</taxon>
        <taxon>Xanthobacteraceae</taxon>
        <taxon>Ancylobacter</taxon>
    </lineage>
</organism>
<dbReference type="Proteomes" id="UP001203284">
    <property type="component" value="Unassembled WGS sequence"/>
</dbReference>
<protein>
    <submittedName>
        <fullName evidence="1">Aldose 1-epimerase family protein</fullName>
    </submittedName>
</protein>
<dbReference type="InterPro" id="IPR011013">
    <property type="entry name" value="Gal_mutarotase_sf_dom"/>
</dbReference>
<dbReference type="Gene3D" id="2.70.98.10">
    <property type="match status" value="1"/>
</dbReference>